<evidence type="ECO:0000256" key="2">
    <source>
        <dbReference type="SAM" id="MobiDB-lite"/>
    </source>
</evidence>
<name>A0A9N9SQW2_DIABA</name>
<accession>A0A9N9SQW2</accession>
<dbReference type="PANTHER" id="PTHR47526:SF4">
    <property type="entry name" value="SWIM-TYPE DOMAIN-CONTAINING PROTEIN"/>
    <property type="match status" value="1"/>
</dbReference>
<evidence type="ECO:0000313" key="5">
    <source>
        <dbReference type="Proteomes" id="UP001153709"/>
    </source>
</evidence>
<dbReference type="PROSITE" id="PS50966">
    <property type="entry name" value="ZF_SWIM"/>
    <property type="match status" value="1"/>
</dbReference>
<evidence type="ECO:0000256" key="1">
    <source>
        <dbReference type="PROSITE-ProRule" id="PRU00325"/>
    </source>
</evidence>
<reference evidence="4" key="1">
    <citation type="submission" date="2022-01" db="EMBL/GenBank/DDBJ databases">
        <authorList>
            <person name="King R."/>
        </authorList>
    </citation>
    <scope>NUCLEOTIDE SEQUENCE</scope>
</reference>
<protein>
    <recommendedName>
        <fullName evidence="3">SWIM-type domain-containing protein</fullName>
    </recommendedName>
</protein>
<keyword evidence="5" id="KW-1185">Reference proteome</keyword>
<organism evidence="4 5">
    <name type="scientific">Diabrotica balteata</name>
    <name type="common">Banded cucumber beetle</name>
    <dbReference type="NCBI Taxonomy" id="107213"/>
    <lineage>
        <taxon>Eukaryota</taxon>
        <taxon>Metazoa</taxon>
        <taxon>Ecdysozoa</taxon>
        <taxon>Arthropoda</taxon>
        <taxon>Hexapoda</taxon>
        <taxon>Insecta</taxon>
        <taxon>Pterygota</taxon>
        <taxon>Neoptera</taxon>
        <taxon>Endopterygota</taxon>
        <taxon>Coleoptera</taxon>
        <taxon>Polyphaga</taxon>
        <taxon>Cucujiformia</taxon>
        <taxon>Chrysomeloidea</taxon>
        <taxon>Chrysomelidae</taxon>
        <taxon>Galerucinae</taxon>
        <taxon>Diabroticina</taxon>
        <taxon>Diabroticites</taxon>
        <taxon>Diabrotica</taxon>
    </lineage>
</organism>
<dbReference type="Proteomes" id="UP001153709">
    <property type="component" value="Chromosome 2"/>
</dbReference>
<dbReference type="OrthoDB" id="6757988at2759"/>
<feature type="compositionally biased region" description="Basic and acidic residues" evidence="2">
    <location>
        <begin position="240"/>
        <end position="251"/>
    </location>
</feature>
<keyword evidence="1" id="KW-0863">Zinc-finger</keyword>
<sequence length="296" mass="33309">MNDDHIVQFLTDIEKAGSSSVLSKVTEPFAERMAESLRRMLISPINPFSLLYNFIHIEIESYNPNDFPTLSSIDVVSYLMLSTSFYTQQQIKAYKRLQAYKYFEAGFVIHKIKHSQKMKEPPLQAWVVCNQDGSVETGHCTCMAGAEVCSHVGAILYAQQYIIAASKDNISCTDVRSLWNVPKTAKVACKPIRADLTAQTVTETQPSMSLSNQTLPPLSHQNTLLQHTESELPNVNTEEIGNKETHSKRSINEVISRETNTAPQESPFVTPKSTGTLKSQRKLNLKKCIRIYPFHP</sequence>
<feature type="compositionally biased region" description="Polar residues" evidence="2">
    <location>
        <begin position="230"/>
        <end position="239"/>
    </location>
</feature>
<dbReference type="EMBL" id="OU898277">
    <property type="protein sequence ID" value="CAG9829833.1"/>
    <property type="molecule type" value="Genomic_DNA"/>
</dbReference>
<gene>
    <name evidence="4" type="ORF">DIABBA_LOCUS3596</name>
</gene>
<proteinExistence type="predicted"/>
<evidence type="ECO:0000259" key="3">
    <source>
        <dbReference type="PROSITE" id="PS50966"/>
    </source>
</evidence>
<dbReference type="GO" id="GO:0008270">
    <property type="term" value="F:zinc ion binding"/>
    <property type="evidence" value="ECO:0007669"/>
    <property type="project" value="UniProtKB-KW"/>
</dbReference>
<keyword evidence="1" id="KW-0862">Zinc</keyword>
<feature type="region of interest" description="Disordered" evidence="2">
    <location>
        <begin position="230"/>
        <end position="277"/>
    </location>
</feature>
<dbReference type="PANTHER" id="PTHR47526">
    <property type="entry name" value="ATP-DEPENDENT DNA HELICASE"/>
    <property type="match status" value="1"/>
</dbReference>
<keyword evidence="1" id="KW-0479">Metal-binding</keyword>
<dbReference type="AlphaFoldDB" id="A0A9N9SQW2"/>
<evidence type="ECO:0000313" key="4">
    <source>
        <dbReference type="EMBL" id="CAG9829833.1"/>
    </source>
</evidence>
<dbReference type="InterPro" id="IPR007527">
    <property type="entry name" value="Znf_SWIM"/>
</dbReference>
<feature type="domain" description="SWIM-type" evidence="3">
    <location>
        <begin position="125"/>
        <end position="160"/>
    </location>
</feature>